<organism evidence="1 2">
    <name type="scientific">Dinoponera quadriceps</name>
    <name type="common">South American ant</name>
    <dbReference type="NCBI Taxonomy" id="609295"/>
    <lineage>
        <taxon>Eukaryota</taxon>
        <taxon>Metazoa</taxon>
        <taxon>Ecdysozoa</taxon>
        <taxon>Arthropoda</taxon>
        <taxon>Hexapoda</taxon>
        <taxon>Insecta</taxon>
        <taxon>Pterygota</taxon>
        <taxon>Neoptera</taxon>
        <taxon>Endopterygota</taxon>
        <taxon>Hymenoptera</taxon>
        <taxon>Apocrita</taxon>
        <taxon>Aculeata</taxon>
        <taxon>Formicoidea</taxon>
        <taxon>Formicidae</taxon>
        <taxon>Ponerinae</taxon>
        <taxon>Ponerini</taxon>
        <taxon>Dinoponera</taxon>
    </lineage>
</organism>
<dbReference type="InterPro" id="IPR043502">
    <property type="entry name" value="DNA/RNA_pol_sf"/>
</dbReference>
<dbReference type="InterPro" id="IPR023211">
    <property type="entry name" value="DNA_pol_palm_dom_sf"/>
</dbReference>
<dbReference type="Gene3D" id="3.90.1600.10">
    <property type="entry name" value="Palm domain of DNA polymerase"/>
    <property type="match status" value="1"/>
</dbReference>
<accession>A0A6P3WMF4</accession>
<dbReference type="PANTHER" id="PTHR31511">
    <property type="entry name" value="PROTEIN CBG23764"/>
    <property type="match status" value="1"/>
</dbReference>
<dbReference type="AlphaFoldDB" id="A0A6P3WMF4"/>
<dbReference type="OrthoDB" id="6602337at2759"/>
<dbReference type="GO" id="GO:0071897">
    <property type="term" value="P:DNA biosynthetic process"/>
    <property type="evidence" value="ECO:0007669"/>
    <property type="project" value="UniProtKB-ARBA"/>
</dbReference>
<protein>
    <submittedName>
        <fullName evidence="2">Uncharacterized protein LOC106740592</fullName>
    </submittedName>
</protein>
<evidence type="ECO:0000313" key="1">
    <source>
        <dbReference type="Proteomes" id="UP000515204"/>
    </source>
</evidence>
<dbReference type="Proteomes" id="UP000515204">
    <property type="component" value="Unplaced"/>
</dbReference>
<dbReference type="SUPFAM" id="SSF56672">
    <property type="entry name" value="DNA/RNA polymerases"/>
    <property type="match status" value="1"/>
</dbReference>
<sequence>MNNAVFGKTMENVRVHLDVRLVTRWDGRYGAEALIAKPNFHSRNIFSEDLMAVELRRLRVQFAKPIYAGMCILEISKTRMYEFHYDYMLPLYRHIDNNNTNNNEYCRLLYTDTDSLIYHIVTNTKTDPYECMRRNLARFDTSNYPSVNAYDMPRANKRVPGLMKDENCGAIMSEFVGLRAKMYAYRVDGREDNKIIKEVHRHIVARQITFDDYAQCLRDATECTVNRA</sequence>
<proteinExistence type="predicted"/>
<dbReference type="PANTHER" id="PTHR31511:SF12">
    <property type="entry name" value="RHO TERMINATION FACTOR N-TERMINAL DOMAIN-CONTAINING PROTEIN"/>
    <property type="match status" value="1"/>
</dbReference>
<name>A0A6P3WMF4_DINQU</name>
<reference evidence="2" key="1">
    <citation type="submission" date="2025-08" db="UniProtKB">
        <authorList>
            <consortium name="RefSeq"/>
        </authorList>
    </citation>
    <scope>IDENTIFICATION</scope>
</reference>
<dbReference type="KEGG" id="dqu:106740592"/>
<gene>
    <name evidence="2" type="primary">LOC106740592</name>
</gene>
<dbReference type="RefSeq" id="XP_014467268.1">
    <property type="nucleotide sequence ID" value="XM_014611782.1"/>
</dbReference>
<dbReference type="GeneID" id="106740592"/>
<evidence type="ECO:0000313" key="2">
    <source>
        <dbReference type="RefSeq" id="XP_014467268.1"/>
    </source>
</evidence>
<keyword evidence="1" id="KW-1185">Reference proteome</keyword>